<keyword evidence="2" id="KW-0479">Metal-binding</keyword>
<accession>A0A1Z4GJI3</accession>
<gene>
    <name evidence="7" type="ORF">NIES21_34750</name>
</gene>
<name>A0A1Z4GJI3_9CYAN</name>
<dbReference type="Pfam" id="PF03738">
    <property type="entry name" value="GSP_synth"/>
    <property type="match status" value="1"/>
</dbReference>
<feature type="domain" description="Glutathionylspermidine synthase pre-ATP-grasp-like" evidence="6">
    <location>
        <begin position="60"/>
        <end position="389"/>
    </location>
</feature>
<dbReference type="OrthoDB" id="9765517at2"/>
<dbReference type="GO" id="GO:0046872">
    <property type="term" value="F:metal ion binding"/>
    <property type="evidence" value="ECO:0007669"/>
    <property type="project" value="UniProtKB-KW"/>
</dbReference>
<dbReference type="EMBL" id="AP018174">
    <property type="protein sequence ID" value="BAY17635.1"/>
    <property type="molecule type" value="Genomic_DNA"/>
</dbReference>
<evidence type="ECO:0000256" key="1">
    <source>
        <dbReference type="ARBA" id="ARBA00022598"/>
    </source>
</evidence>
<evidence type="ECO:0000256" key="3">
    <source>
        <dbReference type="ARBA" id="ARBA00022741"/>
    </source>
</evidence>
<sequence length="409" mass="46067">MDLNCYFEQWQCSPQIDKNTFAQIRRYLALNCYKWDAQVGDVSALATFALMLPQQIWTQLAALAEQLTTEANAAELELVQNPELIKELGLPRQIIQVISNKSVNLTPAAARVVRFDFHPTANGWQISEANYDVPGGYTEAANFSKLMAQQFPGTTLAGDPASQLVDALTQKMQPGGHIALLSATGYMEDQQITAYLAELLYQRGCITHLANPHQIHWQNGVAHLKTEWYRGSLDAVMRFYQGEWLIQLTRNCDWSYFFRGSQTPICNPGSALLIESKRFPLVWKRLTSSLNTWKALLPETRDPRQVNWLKDRSWLLKSAFCNTGDTVMMPGVSDRSKYKSTVCHILLHPHQWIAQRCFQTLPLTTPIGIMYPCIGVYTVNGKAAGIYGRIAPKPLIDFAAIDVAVLIQK</sequence>
<evidence type="ECO:0000256" key="5">
    <source>
        <dbReference type="ARBA" id="ARBA00022842"/>
    </source>
</evidence>
<reference evidence="7 8" key="1">
    <citation type="submission" date="2017-06" db="EMBL/GenBank/DDBJ databases">
        <title>Genome sequencing of cyanobaciteial culture collection at National Institute for Environmental Studies (NIES).</title>
        <authorList>
            <person name="Hirose Y."/>
            <person name="Shimura Y."/>
            <person name="Fujisawa T."/>
            <person name="Nakamura Y."/>
            <person name="Kawachi M."/>
        </authorList>
    </citation>
    <scope>NUCLEOTIDE SEQUENCE [LARGE SCALE GENOMIC DNA]</scope>
    <source>
        <strain evidence="7 8">NIES-21</strain>
    </source>
</reference>
<keyword evidence="4" id="KW-0067">ATP-binding</keyword>
<organism evidence="7 8">
    <name type="scientific">Anabaenopsis circularis NIES-21</name>
    <dbReference type="NCBI Taxonomy" id="1085406"/>
    <lineage>
        <taxon>Bacteria</taxon>
        <taxon>Bacillati</taxon>
        <taxon>Cyanobacteriota</taxon>
        <taxon>Cyanophyceae</taxon>
        <taxon>Nostocales</taxon>
        <taxon>Nodulariaceae</taxon>
        <taxon>Anabaenopsis</taxon>
    </lineage>
</organism>
<dbReference type="AlphaFoldDB" id="A0A1Z4GJI3"/>
<keyword evidence="8" id="KW-1185">Reference proteome</keyword>
<keyword evidence="1" id="KW-0436">Ligase</keyword>
<proteinExistence type="predicted"/>
<dbReference type="GO" id="GO:0016874">
    <property type="term" value="F:ligase activity"/>
    <property type="evidence" value="ECO:0007669"/>
    <property type="project" value="UniProtKB-KW"/>
</dbReference>
<evidence type="ECO:0000259" key="6">
    <source>
        <dbReference type="Pfam" id="PF03738"/>
    </source>
</evidence>
<keyword evidence="5" id="KW-0460">Magnesium</keyword>
<protein>
    <recommendedName>
        <fullName evidence="6">Glutathionylspermidine synthase pre-ATP-grasp-like domain-containing protein</fullName>
    </recommendedName>
</protein>
<dbReference type="Proteomes" id="UP000218287">
    <property type="component" value="Chromosome"/>
</dbReference>
<evidence type="ECO:0000313" key="8">
    <source>
        <dbReference type="Proteomes" id="UP000218287"/>
    </source>
</evidence>
<evidence type="ECO:0000313" key="7">
    <source>
        <dbReference type="EMBL" id="BAY17635.1"/>
    </source>
</evidence>
<dbReference type="SUPFAM" id="SSF56059">
    <property type="entry name" value="Glutathione synthetase ATP-binding domain-like"/>
    <property type="match status" value="1"/>
</dbReference>
<dbReference type="GO" id="GO:0005524">
    <property type="term" value="F:ATP binding"/>
    <property type="evidence" value="ECO:0007669"/>
    <property type="project" value="UniProtKB-KW"/>
</dbReference>
<evidence type="ECO:0000256" key="2">
    <source>
        <dbReference type="ARBA" id="ARBA00022723"/>
    </source>
</evidence>
<evidence type="ECO:0000256" key="4">
    <source>
        <dbReference type="ARBA" id="ARBA00022840"/>
    </source>
</evidence>
<keyword evidence="3" id="KW-0547">Nucleotide-binding</keyword>
<dbReference type="InterPro" id="IPR005494">
    <property type="entry name" value="GSPS_pre-ATP-grasp-like_dom"/>
</dbReference>